<dbReference type="PROSITE" id="PS51892">
    <property type="entry name" value="SUBTILASE"/>
    <property type="match status" value="1"/>
</dbReference>
<proteinExistence type="inferred from homology"/>
<dbReference type="PANTHER" id="PTHR43806">
    <property type="entry name" value="PEPTIDASE S8"/>
    <property type="match status" value="1"/>
</dbReference>
<organism evidence="8 9">
    <name type="scientific">Halomarina salina</name>
    <dbReference type="NCBI Taxonomy" id="1872699"/>
    <lineage>
        <taxon>Archaea</taxon>
        <taxon>Methanobacteriati</taxon>
        <taxon>Methanobacteriota</taxon>
        <taxon>Stenosarchaea group</taxon>
        <taxon>Halobacteria</taxon>
        <taxon>Halobacteriales</taxon>
        <taxon>Natronomonadaceae</taxon>
        <taxon>Halomarina</taxon>
    </lineage>
</organism>
<dbReference type="InterPro" id="IPR015500">
    <property type="entry name" value="Peptidase_S8_subtilisin-rel"/>
</dbReference>
<dbReference type="Gene3D" id="3.40.50.200">
    <property type="entry name" value="Peptidase S8/S53 domain"/>
    <property type="match status" value="1"/>
</dbReference>
<feature type="domain" description="Peptidase S8/S53" evidence="7">
    <location>
        <begin position="152"/>
        <end position="399"/>
    </location>
</feature>
<dbReference type="InterPro" id="IPR036852">
    <property type="entry name" value="Peptidase_S8/S53_dom_sf"/>
</dbReference>
<dbReference type="Pfam" id="PF00082">
    <property type="entry name" value="Peptidase_S8"/>
    <property type="match status" value="1"/>
</dbReference>
<feature type="active site" description="Charge relay system" evidence="6">
    <location>
        <position position="161"/>
    </location>
</feature>
<keyword evidence="4 6" id="KW-0378">Hydrolase</keyword>
<reference evidence="8 9" key="1">
    <citation type="journal article" date="2019" name="Int. J. Syst. Evol. Microbiol.">
        <title>The Global Catalogue of Microorganisms (GCM) 10K type strain sequencing project: providing services to taxonomists for standard genome sequencing and annotation.</title>
        <authorList>
            <consortium name="The Broad Institute Genomics Platform"/>
            <consortium name="The Broad Institute Genome Sequencing Center for Infectious Disease"/>
            <person name="Wu L."/>
            <person name="Ma J."/>
        </authorList>
    </citation>
    <scope>NUCLEOTIDE SEQUENCE [LARGE SCALE GENOMIC DNA]</scope>
    <source>
        <strain evidence="8 9">CGMCC 1.12543</strain>
    </source>
</reference>
<evidence type="ECO:0000313" key="9">
    <source>
        <dbReference type="Proteomes" id="UP001596099"/>
    </source>
</evidence>
<dbReference type="InterPro" id="IPR034202">
    <property type="entry name" value="Subtilisin_Carlsberg-like"/>
</dbReference>
<evidence type="ECO:0000256" key="4">
    <source>
        <dbReference type="ARBA" id="ARBA00022801"/>
    </source>
</evidence>
<dbReference type="EMBL" id="JBHSQH010000001">
    <property type="protein sequence ID" value="MFC5970472.1"/>
    <property type="molecule type" value="Genomic_DNA"/>
</dbReference>
<dbReference type="GO" id="GO:0046872">
    <property type="term" value="F:metal ion binding"/>
    <property type="evidence" value="ECO:0007669"/>
    <property type="project" value="UniProtKB-KW"/>
</dbReference>
<name>A0ABD5RJG0_9EURY</name>
<comment type="similarity">
    <text evidence="1 6">Belongs to the peptidase S8 family.</text>
</comment>
<gene>
    <name evidence="8" type="ORF">ACFPYI_03935</name>
</gene>
<dbReference type="GO" id="GO:0006508">
    <property type="term" value="P:proteolysis"/>
    <property type="evidence" value="ECO:0007669"/>
    <property type="project" value="UniProtKB-KW"/>
</dbReference>
<comment type="caution">
    <text evidence="8">The sequence shown here is derived from an EMBL/GenBank/DDBJ whole genome shotgun (WGS) entry which is preliminary data.</text>
</comment>
<evidence type="ECO:0000256" key="2">
    <source>
        <dbReference type="ARBA" id="ARBA00022670"/>
    </source>
</evidence>
<dbReference type="AlphaFoldDB" id="A0ABD5RJG0"/>
<evidence type="ECO:0000256" key="3">
    <source>
        <dbReference type="ARBA" id="ARBA00022723"/>
    </source>
</evidence>
<dbReference type="PROSITE" id="PS00137">
    <property type="entry name" value="SUBTILASE_HIS"/>
    <property type="match status" value="1"/>
</dbReference>
<dbReference type="PRINTS" id="PR00723">
    <property type="entry name" value="SUBTILISIN"/>
</dbReference>
<dbReference type="InterPro" id="IPR023828">
    <property type="entry name" value="Peptidase_S8_Ser-AS"/>
</dbReference>
<keyword evidence="3" id="KW-0479">Metal-binding</keyword>
<dbReference type="InterPro" id="IPR050131">
    <property type="entry name" value="Peptidase_S8_subtilisin-like"/>
</dbReference>
<dbReference type="RefSeq" id="WP_247419680.1">
    <property type="nucleotide sequence ID" value="NZ_JALLGW010000002.1"/>
</dbReference>
<dbReference type="SUPFAM" id="SSF52743">
    <property type="entry name" value="Subtilisin-like"/>
    <property type="match status" value="1"/>
</dbReference>
<dbReference type="GO" id="GO:0004252">
    <property type="term" value="F:serine-type endopeptidase activity"/>
    <property type="evidence" value="ECO:0007669"/>
    <property type="project" value="UniProtKB-UniRule"/>
</dbReference>
<evidence type="ECO:0000256" key="1">
    <source>
        <dbReference type="ARBA" id="ARBA00011073"/>
    </source>
</evidence>
<evidence type="ECO:0000313" key="8">
    <source>
        <dbReference type="EMBL" id="MFC5970472.1"/>
    </source>
</evidence>
<dbReference type="PROSITE" id="PS00138">
    <property type="entry name" value="SUBTILASE_SER"/>
    <property type="match status" value="1"/>
</dbReference>
<keyword evidence="2 6" id="KW-0645">Protease</keyword>
<evidence type="ECO:0000256" key="6">
    <source>
        <dbReference type="PROSITE-ProRule" id="PRU01240"/>
    </source>
</evidence>
<feature type="active site" description="Charge relay system" evidence="6">
    <location>
        <position position="205"/>
    </location>
</feature>
<keyword evidence="5 6" id="KW-0720">Serine protease</keyword>
<dbReference type="PANTHER" id="PTHR43806:SF11">
    <property type="entry name" value="CEREVISIN-RELATED"/>
    <property type="match status" value="1"/>
</dbReference>
<dbReference type="Proteomes" id="UP001596099">
    <property type="component" value="Unassembled WGS sequence"/>
</dbReference>
<evidence type="ECO:0000259" key="7">
    <source>
        <dbReference type="Pfam" id="PF00082"/>
    </source>
</evidence>
<accession>A0ABD5RJG0</accession>
<sequence length="427" mass="43248">MSNSEWSRREVLEVLGTGAVAVGVGAVVLDQMDRYIVGARDRDAAVAAASISDTREERIDLTEHTSLTLVVGAYSQAGRQSLRSRNDVAFVQPDRSLSYVSTPASEREATNAADAADAADVTNLSDAADGQTLPWGIDRVDADVAHEQGATGAGVDVGIVDGGIDASHPDLAGNLADPDADGNHRAWVDCQGEDCDYPWSDDGDHGTHVAGTVAAGEGDDGVVGVAPEATLHALKVCSGGGGCRTSDIADAIRHAADEGWDVVNLSLGSSAESPALQAAGQYAREAGVVLVAAAGNAGRPDSVGYPAAYEEFIAVSATDIDDGVAAFSSTGPEVDVAAPGKDVCSAVRDGHGVFDGTSMASPHVTGAVAQLVADGYGPDEARERLLDTAEDIGKAGDEQGAGLLDVAAALEYDSDDDGTGDGTSCPA</sequence>
<evidence type="ECO:0000256" key="5">
    <source>
        <dbReference type="ARBA" id="ARBA00022825"/>
    </source>
</evidence>
<protein>
    <submittedName>
        <fullName evidence="8">S8 family peptidase</fullName>
    </submittedName>
</protein>
<dbReference type="CDD" id="cd07477">
    <property type="entry name" value="Peptidases_S8_Subtilisin_subset"/>
    <property type="match status" value="1"/>
</dbReference>
<dbReference type="InterPro" id="IPR000209">
    <property type="entry name" value="Peptidase_S8/S53_dom"/>
</dbReference>
<feature type="active site" description="Charge relay system" evidence="6">
    <location>
        <position position="358"/>
    </location>
</feature>
<keyword evidence="9" id="KW-1185">Reference proteome</keyword>
<dbReference type="InterPro" id="IPR022398">
    <property type="entry name" value="Peptidase_S8_His-AS"/>
</dbReference>